<dbReference type="InterPro" id="IPR013087">
    <property type="entry name" value="Znf_C2H2_type"/>
</dbReference>
<dbReference type="GO" id="GO:0005634">
    <property type="term" value="C:nucleus"/>
    <property type="evidence" value="ECO:0007669"/>
    <property type="project" value="UniProtKB-SubCell"/>
</dbReference>
<keyword evidence="7" id="KW-0805">Transcription regulation</keyword>
<feature type="domain" description="C2H2-type" evidence="12">
    <location>
        <begin position="547"/>
        <end position="575"/>
    </location>
</feature>
<evidence type="ECO:0000256" key="9">
    <source>
        <dbReference type="ARBA" id="ARBA00023163"/>
    </source>
</evidence>
<dbReference type="Pfam" id="PF00096">
    <property type="entry name" value="zf-C2H2"/>
    <property type="match status" value="4"/>
</dbReference>
<feature type="region of interest" description="Disordered" evidence="11">
    <location>
        <begin position="1"/>
        <end position="114"/>
    </location>
</feature>
<evidence type="ECO:0000256" key="7">
    <source>
        <dbReference type="ARBA" id="ARBA00023015"/>
    </source>
</evidence>
<keyword evidence="8" id="KW-0238">DNA-binding</keyword>
<feature type="compositionally biased region" description="Polar residues" evidence="11">
    <location>
        <begin position="64"/>
        <end position="86"/>
    </location>
</feature>
<dbReference type="SMART" id="SM00355">
    <property type="entry name" value="ZnF_C2H2"/>
    <property type="match status" value="10"/>
</dbReference>
<name>K1QVI1_MAGGI</name>
<dbReference type="Gene3D" id="3.30.160.60">
    <property type="entry name" value="Classic Zinc Finger"/>
    <property type="match status" value="7"/>
</dbReference>
<keyword evidence="5" id="KW-0863">Zinc-finger</keyword>
<dbReference type="FunFam" id="3.30.160.60:FF:001156">
    <property type="entry name" value="Zinc finger protein 407"/>
    <property type="match status" value="1"/>
</dbReference>
<evidence type="ECO:0000313" key="13">
    <source>
        <dbReference type="EMBL" id="EKC40882.1"/>
    </source>
</evidence>
<keyword evidence="3" id="KW-0479">Metal-binding</keyword>
<evidence type="ECO:0000256" key="5">
    <source>
        <dbReference type="ARBA" id="ARBA00022771"/>
    </source>
</evidence>
<dbReference type="InterPro" id="IPR036236">
    <property type="entry name" value="Znf_C2H2_sf"/>
</dbReference>
<feature type="compositionally biased region" description="Pro residues" evidence="11">
    <location>
        <begin position="22"/>
        <end position="31"/>
    </location>
</feature>
<feature type="domain" description="C2H2-type" evidence="12">
    <location>
        <begin position="480"/>
        <end position="508"/>
    </location>
</feature>
<dbReference type="FunFam" id="3.30.160.60:FF:000100">
    <property type="entry name" value="Zinc finger 45-like"/>
    <property type="match status" value="1"/>
</dbReference>
<dbReference type="InParanoid" id="K1QVI1"/>
<feature type="region of interest" description="Disordered" evidence="11">
    <location>
        <begin position="139"/>
        <end position="203"/>
    </location>
</feature>
<dbReference type="InterPro" id="IPR050888">
    <property type="entry name" value="ZnF_C2H2-type_TF"/>
</dbReference>
<organism evidence="13">
    <name type="scientific">Magallana gigas</name>
    <name type="common">Pacific oyster</name>
    <name type="synonym">Crassostrea gigas</name>
    <dbReference type="NCBI Taxonomy" id="29159"/>
    <lineage>
        <taxon>Eukaryota</taxon>
        <taxon>Metazoa</taxon>
        <taxon>Spiralia</taxon>
        <taxon>Lophotrochozoa</taxon>
        <taxon>Mollusca</taxon>
        <taxon>Bivalvia</taxon>
        <taxon>Autobranchia</taxon>
        <taxon>Pteriomorphia</taxon>
        <taxon>Ostreida</taxon>
        <taxon>Ostreoidea</taxon>
        <taxon>Ostreidae</taxon>
        <taxon>Magallana</taxon>
    </lineage>
</organism>
<evidence type="ECO:0000256" key="10">
    <source>
        <dbReference type="ARBA" id="ARBA00023242"/>
    </source>
</evidence>
<evidence type="ECO:0000256" key="1">
    <source>
        <dbReference type="ARBA" id="ARBA00004123"/>
    </source>
</evidence>
<reference evidence="13" key="1">
    <citation type="journal article" date="2012" name="Nature">
        <title>The oyster genome reveals stress adaptation and complexity of shell formation.</title>
        <authorList>
            <person name="Zhang G."/>
            <person name="Fang X."/>
            <person name="Guo X."/>
            <person name="Li L."/>
            <person name="Luo R."/>
            <person name="Xu F."/>
            <person name="Yang P."/>
            <person name="Zhang L."/>
            <person name="Wang X."/>
            <person name="Qi H."/>
            <person name="Xiong Z."/>
            <person name="Que H."/>
            <person name="Xie Y."/>
            <person name="Holland P.W."/>
            <person name="Paps J."/>
            <person name="Zhu Y."/>
            <person name="Wu F."/>
            <person name="Chen Y."/>
            <person name="Wang J."/>
            <person name="Peng C."/>
            <person name="Meng J."/>
            <person name="Yang L."/>
            <person name="Liu J."/>
            <person name="Wen B."/>
            <person name="Zhang N."/>
            <person name="Huang Z."/>
            <person name="Zhu Q."/>
            <person name="Feng Y."/>
            <person name="Mount A."/>
            <person name="Hedgecock D."/>
            <person name="Xu Z."/>
            <person name="Liu Y."/>
            <person name="Domazet-Loso T."/>
            <person name="Du Y."/>
            <person name="Sun X."/>
            <person name="Zhang S."/>
            <person name="Liu B."/>
            <person name="Cheng P."/>
            <person name="Jiang X."/>
            <person name="Li J."/>
            <person name="Fan D."/>
            <person name="Wang W."/>
            <person name="Fu W."/>
            <person name="Wang T."/>
            <person name="Wang B."/>
            <person name="Zhang J."/>
            <person name="Peng Z."/>
            <person name="Li Y."/>
            <person name="Li N."/>
            <person name="Wang J."/>
            <person name="Chen M."/>
            <person name="He Y."/>
            <person name="Tan F."/>
            <person name="Song X."/>
            <person name="Zheng Q."/>
            <person name="Huang R."/>
            <person name="Yang H."/>
            <person name="Du X."/>
            <person name="Chen L."/>
            <person name="Yang M."/>
            <person name="Gaffney P.M."/>
            <person name="Wang S."/>
            <person name="Luo L."/>
            <person name="She Z."/>
            <person name="Ming Y."/>
            <person name="Huang W."/>
            <person name="Zhang S."/>
            <person name="Huang B."/>
            <person name="Zhang Y."/>
            <person name="Qu T."/>
            <person name="Ni P."/>
            <person name="Miao G."/>
            <person name="Wang J."/>
            <person name="Wang Q."/>
            <person name="Steinberg C.E."/>
            <person name="Wang H."/>
            <person name="Li N."/>
            <person name="Qian L."/>
            <person name="Zhang G."/>
            <person name="Li Y."/>
            <person name="Yang H."/>
            <person name="Liu X."/>
            <person name="Wang J."/>
            <person name="Yin Y."/>
            <person name="Wang J."/>
        </authorList>
    </citation>
    <scope>NUCLEOTIDE SEQUENCE [LARGE SCALE GENOMIC DNA]</scope>
    <source>
        <strain evidence="13">05x7-T-G4-1.051#20</strain>
    </source>
</reference>
<dbReference type="PANTHER" id="PTHR24406">
    <property type="entry name" value="TRANSCRIPTIONAL REPRESSOR CTCFL-RELATED"/>
    <property type="match status" value="1"/>
</dbReference>
<protein>
    <recommendedName>
        <fullName evidence="12">C2H2-type domain-containing protein</fullName>
    </recommendedName>
</protein>
<evidence type="ECO:0000256" key="11">
    <source>
        <dbReference type="SAM" id="MobiDB-lite"/>
    </source>
</evidence>
<evidence type="ECO:0000259" key="12">
    <source>
        <dbReference type="PROSITE" id="PS50157"/>
    </source>
</evidence>
<proteinExistence type="inferred from homology"/>
<dbReference type="GO" id="GO:0008270">
    <property type="term" value="F:zinc ion binding"/>
    <property type="evidence" value="ECO:0007669"/>
    <property type="project" value="UniProtKB-KW"/>
</dbReference>
<feature type="domain" description="C2H2-type" evidence="12">
    <location>
        <begin position="396"/>
        <end position="424"/>
    </location>
</feature>
<evidence type="ECO:0000256" key="4">
    <source>
        <dbReference type="ARBA" id="ARBA00022737"/>
    </source>
</evidence>
<dbReference type="FunFam" id="3.30.160.60:FF:000446">
    <property type="entry name" value="Zinc finger protein"/>
    <property type="match status" value="1"/>
</dbReference>
<feature type="domain" description="C2H2-type" evidence="12">
    <location>
        <begin position="334"/>
        <end position="361"/>
    </location>
</feature>
<dbReference type="FunCoup" id="K1QVI1">
    <property type="interactions" value="660"/>
</dbReference>
<dbReference type="AlphaFoldDB" id="K1QVI1"/>
<keyword evidence="9" id="KW-0804">Transcription</keyword>
<gene>
    <name evidence="13" type="ORF">CGI_10028598</name>
</gene>
<keyword evidence="4" id="KW-0677">Repeat</keyword>
<feature type="compositionally biased region" description="Polar residues" evidence="11">
    <location>
        <begin position="165"/>
        <end position="179"/>
    </location>
</feature>
<dbReference type="PROSITE" id="PS00028">
    <property type="entry name" value="ZINC_FINGER_C2H2_1"/>
    <property type="match status" value="7"/>
</dbReference>
<dbReference type="PROSITE" id="PS50157">
    <property type="entry name" value="ZINC_FINGER_C2H2_2"/>
    <property type="match status" value="8"/>
</dbReference>
<evidence type="ECO:0000256" key="6">
    <source>
        <dbReference type="ARBA" id="ARBA00022833"/>
    </source>
</evidence>
<dbReference type="HOGENOM" id="CLU_432286_0_0_1"/>
<dbReference type="SUPFAM" id="SSF57667">
    <property type="entry name" value="beta-beta-alpha zinc fingers"/>
    <property type="match status" value="3"/>
</dbReference>
<evidence type="ECO:0000256" key="3">
    <source>
        <dbReference type="ARBA" id="ARBA00022723"/>
    </source>
</evidence>
<feature type="domain" description="C2H2-type" evidence="12">
    <location>
        <begin position="451"/>
        <end position="479"/>
    </location>
</feature>
<dbReference type="EMBL" id="JH816363">
    <property type="protein sequence ID" value="EKC40882.1"/>
    <property type="molecule type" value="Genomic_DNA"/>
</dbReference>
<evidence type="ECO:0000256" key="8">
    <source>
        <dbReference type="ARBA" id="ARBA00023125"/>
    </source>
</evidence>
<feature type="domain" description="C2H2-type" evidence="12">
    <location>
        <begin position="576"/>
        <end position="603"/>
    </location>
</feature>
<feature type="compositionally biased region" description="Low complexity" evidence="11">
    <location>
        <begin position="92"/>
        <end position="107"/>
    </location>
</feature>
<comment type="similarity">
    <text evidence="2">Belongs to the krueppel C2H2-type zinc-finger protein family.</text>
</comment>
<sequence length="633" mass="70760">MPPLQPKPFAVGSAVQAASMPQPTPARPAIPIPGSLTAVQPVSSQSPGSSSSQDSRTQDRFQNKGASGSSQVIQQHLSNTQASQNIEKLLAGEGSSEQSGKETSSSSDLAPDISFIKVEESDTGGLDMYVDIPDDAKGALLSSQDEGDDDTGEIPYEWTRDESNEGSNLSGEQNMSLSGQEGAFQGSDETTPGRSVGSKLKAGGNVPFSGEFENTEESLMLLPSMFKHQVVESLVQTTCMIERKLIHMAASLGNLASSSSSEKNINFDHSKTLSKDAIFSSAERPVLLSSLRETNEENPGASKPTFMCPICGLTSSFKSSMKRHMANHSKARPFRCEVCFKSFKRKDYLKQHALCHTVKDVESWDVFYCECGRSFDTLTTYEQHCKSDHGEQQYPFKCPICSKRIQHLTSMKRHMTASHSDHRPFGNFDEYSGFFGENKFERISADQIKELNCPICGKEFKNLRNCRRHFSTRHSLERPFKCSICDKCFSRKDILNQHVIGVHKNAWNNKFTMRTEEDHSIKCYICGSSFDNVENLIEHEKYTRSVLCCCKCGEYFQNRQVLATHVQKQHNSAEQFICPVCFKSFQYSGNMKRHMSTHSSEKPYSCPFCNKSFKRHDVLKRHLSIHEKGTGLT</sequence>
<feature type="domain" description="C2H2-type" evidence="12">
    <location>
        <begin position="306"/>
        <end position="333"/>
    </location>
</feature>
<feature type="domain" description="C2H2-type" evidence="12">
    <location>
        <begin position="604"/>
        <end position="626"/>
    </location>
</feature>
<evidence type="ECO:0000256" key="2">
    <source>
        <dbReference type="ARBA" id="ARBA00006991"/>
    </source>
</evidence>
<comment type="subcellular location">
    <subcellularLocation>
        <location evidence="1">Nucleus</location>
    </subcellularLocation>
</comment>
<feature type="compositionally biased region" description="Low complexity" evidence="11">
    <location>
        <begin position="39"/>
        <end position="55"/>
    </location>
</feature>
<dbReference type="GO" id="GO:0003677">
    <property type="term" value="F:DNA binding"/>
    <property type="evidence" value="ECO:0007669"/>
    <property type="project" value="UniProtKB-KW"/>
</dbReference>
<keyword evidence="10" id="KW-0539">Nucleus</keyword>
<accession>K1QVI1</accession>
<keyword evidence="6" id="KW-0862">Zinc</keyword>